<accession>A0AAD5TWI8</accession>
<reference evidence="1" key="1">
    <citation type="submission" date="2020-05" db="EMBL/GenBank/DDBJ databases">
        <title>Phylogenomic resolution of chytrid fungi.</title>
        <authorList>
            <person name="Stajich J.E."/>
            <person name="Amses K."/>
            <person name="Simmons R."/>
            <person name="Seto K."/>
            <person name="Myers J."/>
            <person name="Bonds A."/>
            <person name="Quandt C.A."/>
            <person name="Barry K."/>
            <person name="Liu P."/>
            <person name="Grigoriev I."/>
            <person name="Longcore J.E."/>
            <person name="James T.Y."/>
        </authorList>
    </citation>
    <scope>NUCLEOTIDE SEQUENCE</scope>
    <source>
        <strain evidence="1">JEL0476</strain>
    </source>
</reference>
<dbReference type="InterPro" id="IPR027706">
    <property type="entry name" value="PGP_Pase"/>
</dbReference>
<evidence type="ECO:0000313" key="2">
    <source>
        <dbReference type="Proteomes" id="UP001211065"/>
    </source>
</evidence>
<comment type="caution">
    <text evidence="1">The sequence shown here is derived from an EMBL/GenBank/DDBJ whole genome shotgun (WGS) entry which is preliminary data.</text>
</comment>
<evidence type="ECO:0000313" key="1">
    <source>
        <dbReference type="EMBL" id="KAJ3204090.1"/>
    </source>
</evidence>
<protein>
    <submittedName>
        <fullName evidence="1">Uncharacterized protein</fullName>
    </submittedName>
</protein>
<dbReference type="Proteomes" id="UP001211065">
    <property type="component" value="Unassembled WGS sequence"/>
</dbReference>
<dbReference type="Pfam" id="PF09419">
    <property type="entry name" value="PGP_phosphatase"/>
    <property type="match status" value="1"/>
</dbReference>
<gene>
    <name evidence="1" type="ORF">HK099_001275</name>
</gene>
<dbReference type="AlphaFoldDB" id="A0AAD5TWI8"/>
<name>A0AAD5TWI8_9FUNG</name>
<keyword evidence="2" id="KW-1185">Reference proteome</keyword>
<proteinExistence type="predicted"/>
<organism evidence="1 2">
    <name type="scientific">Clydaea vesicula</name>
    <dbReference type="NCBI Taxonomy" id="447962"/>
    <lineage>
        <taxon>Eukaryota</taxon>
        <taxon>Fungi</taxon>
        <taxon>Fungi incertae sedis</taxon>
        <taxon>Chytridiomycota</taxon>
        <taxon>Chytridiomycota incertae sedis</taxon>
        <taxon>Chytridiomycetes</taxon>
        <taxon>Lobulomycetales</taxon>
        <taxon>Lobulomycetaceae</taxon>
        <taxon>Clydaea</taxon>
    </lineage>
</organism>
<sequence>MNKLGQSVNISGIKMAFKLLFNPSLAMPHQVLQNFKKVNYKQLKNEGGFSKICFDKDNTLTKPYEMSFVDGEFREIWNQIVKLFGKNNVCIVSNSSGTLDDHNFKEAELVEKSFG</sequence>
<dbReference type="EMBL" id="JADGJW010001342">
    <property type="protein sequence ID" value="KAJ3204090.1"/>
    <property type="molecule type" value="Genomic_DNA"/>
</dbReference>
<dbReference type="GO" id="GO:0008962">
    <property type="term" value="F:phosphatidylglycerophosphatase activity"/>
    <property type="evidence" value="ECO:0007669"/>
    <property type="project" value="InterPro"/>
</dbReference>
<feature type="non-terminal residue" evidence="1">
    <location>
        <position position="1"/>
    </location>
</feature>